<organism evidence="2 3">
    <name type="scientific">Circinella minor</name>
    <dbReference type="NCBI Taxonomy" id="1195481"/>
    <lineage>
        <taxon>Eukaryota</taxon>
        <taxon>Fungi</taxon>
        <taxon>Fungi incertae sedis</taxon>
        <taxon>Mucoromycota</taxon>
        <taxon>Mucoromycotina</taxon>
        <taxon>Mucoromycetes</taxon>
        <taxon>Mucorales</taxon>
        <taxon>Lichtheimiaceae</taxon>
        <taxon>Circinella</taxon>
    </lineage>
</organism>
<gene>
    <name evidence="2" type="ORF">INT45_006098</name>
</gene>
<accession>A0A8H7S5H6</accession>
<feature type="compositionally biased region" description="Polar residues" evidence="1">
    <location>
        <begin position="68"/>
        <end position="77"/>
    </location>
</feature>
<keyword evidence="3" id="KW-1185">Reference proteome</keyword>
<feature type="region of interest" description="Disordered" evidence="1">
    <location>
        <begin position="44"/>
        <end position="122"/>
    </location>
</feature>
<feature type="compositionally biased region" description="Basic and acidic residues" evidence="1">
    <location>
        <begin position="51"/>
        <end position="67"/>
    </location>
</feature>
<feature type="region of interest" description="Disordered" evidence="1">
    <location>
        <begin position="1"/>
        <end position="31"/>
    </location>
</feature>
<sequence length="122" mass="13936">MDPGQSHLERVKKVPNLIDEDPSICTPAQQKGYMDMPWKDFAAMMQRKSKEHAEKDFESLSSKRKDSTNTSRSSSGTPAVEEGHENEGAWDSETGYQDENHASEQLKHPNNINQLYQEQQQK</sequence>
<feature type="compositionally biased region" description="Polar residues" evidence="1">
    <location>
        <begin position="108"/>
        <end position="122"/>
    </location>
</feature>
<proteinExistence type="predicted"/>
<dbReference type="EMBL" id="JAEPRB010000065">
    <property type="protein sequence ID" value="KAG2223217.1"/>
    <property type="molecule type" value="Genomic_DNA"/>
</dbReference>
<feature type="compositionally biased region" description="Basic and acidic residues" evidence="1">
    <location>
        <begin position="98"/>
        <end position="107"/>
    </location>
</feature>
<comment type="caution">
    <text evidence="2">The sequence shown here is derived from an EMBL/GenBank/DDBJ whole genome shotgun (WGS) entry which is preliminary data.</text>
</comment>
<name>A0A8H7S5H6_9FUNG</name>
<evidence type="ECO:0000313" key="3">
    <source>
        <dbReference type="Proteomes" id="UP000646827"/>
    </source>
</evidence>
<protein>
    <submittedName>
        <fullName evidence="2">Uncharacterized protein</fullName>
    </submittedName>
</protein>
<evidence type="ECO:0000313" key="2">
    <source>
        <dbReference type="EMBL" id="KAG2223217.1"/>
    </source>
</evidence>
<dbReference type="Proteomes" id="UP000646827">
    <property type="component" value="Unassembled WGS sequence"/>
</dbReference>
<evidence type="ECO:0000256" key="1">
    <source>
        <dbReference type="SAM" id="MobiDB-lite"/>
    </source>
</evidence>
<dbReference type="OrthoDB" id="2274532at2759"/>
<dbReference type="AlphaFoldDB" id="A0A8H7S5H6"/>
<reference evidence="2 3" key="1">
    <citation type="submission" date="2020-12" db="EMBL/GenBank/DDBJ databases">
        <title>Metabolic potential, ecology and presence of endohyphal bacteria is reflected in genomic diversity of Mucoromycotina.</title>
        <authorList>
            <person name="Muszewska A."/>
            <person name="Okrasinska A."/>
            <person name="Steczkiewicz K."/>
            <person name="Drgas O."/>
            <person name="Orlowska M."/>
            <person name="Perlinska-Lenart U."/>
            <person name="Aleksandrzak-Piekarczyk T."/>
            <person name="Szatraj K."/>
            <person name="Zielenkiewicz U."/>
            <person name="Pilsyk S."/>
            <person name="Malc E."/>
            <person name="Mieczkowski P."/>
            <person name="Kruszewska J.S."/>
            <person name="Biernat P."/>
            <person name="Pawlowska J."/>
        </authorList>
    </citation>
    <scope>NUCLEOTIDE SEQUENCE [LARGE SCALE GENOMIC DNA]</scope>
    <source>
        <strain evidence="2 3">CBS 142.35</strain>
    </source>
</reference>